<feature type="transmembrane region" description="Helical" evidence="9">
    <location>
        <begin position="359"/>
        <end position="379"/>
    </location>
</feature>
<feature type="transmembrane region" description="Helical" evidence="9">
    <location>
        <begin position="247"/>
        <end position="265"/>
    </location>
</feature>
<dbReference type="InterPro" id="IPR029039">
    <property type="entry name" value="Flavoprotein-like_sf"/>
</dbReference>
<dbReference type="InterPro" id="IPR044878">
    <property type="entry name" value="UbiA_sf"/>
</dbReference>
<dbReference type="CDD" id="cd13962">
    <property type="entry name" value="PT_UbiA_UBIAD1"/>
    <property type="match status" value="1"/>
</dbReference>
<reference evidence="12" key="1">
    <citation type="journal article" date="2019" name="Int. J. Syst. Evol. Microbiol.">
        <title>The Global Catalogue of Microorganisms (GCM) 10K type strain sequencing project: providing services to taxonomists for standard genome sequencing and annotation.</title>
        <authorList>
            <consortium name="The Broad Institute Genomics Platform"/>
            <consortium name="The Broad Institute Genome Sequencing Center for Infectious Disease"/>
            <person name="Wu L."/>
            <person name="Ma J."/>
        </authorList>
    </citation>
    <scope>NUCLEOTIDE SEQUENCE [LARGE SCALE GENOMIC DNA]</scope>
    <source>
        <strain evidence="12">KCTC 52640</strain>
    </source>
</reference>
<feature type="transmembrane region" description="Helical" evidence="9">
    <location>
        <begin position="303"/>
        <end position="322"/>
    </location>
</feature>
<dbReference type="InterPro" id="IPR000537">
    <property type="entry name" value="UbiA_prenyltransferase"/>
</dbReference>
<evidence type="ECO:0000256" key="8">
    <source>
        <dbReference type="ARBA" id="ARBA00023136"/>
    </source>
</evidence>
<dbReference type="SUPFAM" id="SSF52218">
    <property type="entry name" value="Flavoproteins"/>
    <property type="match status" value="1"/>
</dbReference>
<evidence type="ECO:0000256" key="3">
    <source>
        <dbReference type="ARBA" id="ARBA00022428"/>
    </source>
</evidence>
<evidence type="ECO:0000256" key="7">
    <source>
        <dbReference type="ARBA" id="ARBA00022989"/>
    </source>
</evidence>
<evidence type="ECO:0000313" key="11">
    <source>
        <dbReference type="EMBL" id="MFC3106186.1"/>
    </source>
</evidence>
<keyword evidence="12" id="KW-1185">Reference proteome</keyword>
<dbReference type="EMBL" id="JBHRSS010000010">
    <property type="protein sequence ID" value="MFC3106186.1"/>
    <property type="molecule type" value="Genomic_DNA"/>
</dbReference>
<comment type="subcellular location">
    <subcellularLocation>
        <location evidence="1">Membrane</location>
        <topology evidence="1">Multi-pass membrane protein</topology>
    </subcellularLocation>
</comment>
<feature type="domain" description="Flavodoxin-like fold" evidence="10">
    <location>
        <begin position="8"/>
        <end position="188"/>
    </location>
</feature>
<keyword evidence="8 9" id="KW-0472">Membrane</keyword>
<comment type="pathway">
    <text evidence="2">Quinol/quinone metabolism; menaquinone biosynthesis.</text>
</comment>
<name>A0ABV7EXG1_9GAMM</name>
<accession>A0ABV7EXG1</accession>
<sequence length="510" mass="54790">MNSPRPLRVLLILGHPRGDSLCGALATAYRDGATRAGAEVVTLALGDLAFAHDVVADSPENQPLEPDLQRARDLLDWAEHLVFVYPTWWGTMPALLKGFLDRLVAPGFAFRFYGPGAAEWEGLWKGKSAQLITTMDTPPPIYKWLFRAPGTNAMRRATLGFCGVAPVHVLTCGSVRTSDIDQLERWIERARRAGFALRSGVHSPIGRVARRATPWLKALRLQFYPMSWAAYSVGALLGAAAGLDWSAYLWGYLLIFCLEAATVFCNERADIDTDRANQNYGPFTGGSRVLLDGGLSPARLRRAVGYLLVAAFMAAGLALASGPAGTGVVLWMLLATVITLGYTVYPLKLSYRSLGELDVAFTHSALVLLLGVLLQGGAFGAPEPWLLSLALGLAILPSIILAGVPDRAADARVGKHTLAERWGNAVALRLAGAAVITSALLALLCDQTSLGGGLFHGMSLVVIPHAALCLALLWHARSRGPETLARIDGLLIAALTYMLWFVIIPGYHLL</sequence>
<keyword evidence="7 9" id="KW-1133">Transmembrane helix</keyword>
<dbReference type="InterPro" id="IPR003680">
    <property type="entry name" value="Flavodoxin_fold"/>
</dbReference>
<evidence type="ECO:0000256" key="1">
    <source>
        <dbReference type="ARBA" id="ARBA00004141"/>
    </source>
</evidence>
<keyword evidence="5" id="KW-0808">Transferase</keyword>
<keyword evidence="3" id="KW-0474">Menaquinone biosynthesis</keyword>
<dbReference type="Pfam" id="PF02525">
    <property type="entry name" value="Flavodoxin_2"/>
    <property type="match status" value="1"/>
</dbReference>
<dbReference type="Pfam" id="PF01040">
    <property type="entry name" value="UbiA"/>
    <property type="match status" value="1"/>
</dbReference>
<feature type="transmembrane region" description="Helical" evidence="9">
    <location>
        <begin position="450"/>
        <end position="475"/>
    </location>
</feature>
<dbReference type="Proteomes" id="UP001595462">
    <property type="component" value="Unassembled WGS sequence"/>
</dbReference>
<feature type="transmembrane region" description="Helical" evidence="9">
    <location>
        <begin position="487"/>
        <end position="507"/>
    </location>
</feature>
<evidence type="ECO:0000256" key="6">
    <source>
        <dbReference type="ARBA" id="ARBA00022692"/>
    </source>
</evidence>
<gene>
    <name evidence="11" type="ORF">ACFOSU_20120</name>
</gene>
<feature type="transmembrane region" description="Helical" evidence="9">
    <location>
        <begin position="221"/>
        <end position="241"/>
    </location>
</feature>
<comment type="caution">
    <text evidence="11">The sequence shown here is derived from an EMBL/GenBank/DDBJ whole genome shotgun (WGS) entry which is preliminary data.</text>
</comment>
<dbReference type="PANTHER" id="PTHR13929">
    <property type="entry name" value="1,4-DIHYDROXY-2-NAPHTHOATE OCTAPRENYLTRANSFERASE"/>
    <property type="match status" value="1"/>
</dbReference>
<organism evidence="11 12">
    <name type="scientific">Salinisphaera aquimarina</name>
    <dbReference type="NCBI Taxonomy" id="2094031"/>
    <lineage>
        <taxon>Bacteria</taxon>
        <taxon>Pseudomonadati</taxon>
        <taxon>Pseudomonadota</taxon>
        <taxon>Gammaproteobacteria</taxon>
        <taxon>Salinisphaerales</taxon>
        <taxon>Salinisphaeraceae</taxon>
        <taxon>Salinisphaera</taxon>
    </lineage>
</organism>
<evidence type="ECO:0000256" key="5">
    <source>
        <dbReference type="ARBA" id="ARBA00022679"/>
    </source>
</evidence>
<evidence type="ECO:0000256" key="9">
    <source>
        <dbReference type="SAM" id="Phobius"/>
    </source>
</evidence>
<evidence type="ECO:0000313" key="12">
    <source>
        <dbReference type="Proteomes" id="UP001595462"/>
    </source>
</evidence>
<dbReference type="InterPro" id="IPR026046">
    <property type="entry name" value="UBIAD1"/>
</dbReference>
<dbReference type="Gene3D" id="3.40.50.360">
    <property type="match status" value="1"/>
</dbReference>
<protein>
    <submittedName>
        <fullName evidence="11">NAD(P)H-dependent oxidoreductase</fullName>
    </submittedName>
</protein>
<evidence type="ECO:0000256" key="2">
    <source>
        <dbReference type="ARBA" id="ARBA00004863"/>
    </source>
</evidence>
<keyword evidence="6 9" id="KW-0812">Transmembrane</keyword>
<evidence type="ECO:0000259" key="10">
    <source>
        <dbReference type="Pfam" id="PF02525"/>
    </source>
</evidence>
<proteinExistence type="predicted"/>
<dbReference type="PANTHER" id="PTHR13929:SF0">
    <property type="entry name" value="UBIA PRENYLTRANSFERASE DOMAIN-CONTAINING PROTEIN 1"/>
    <property type="match status" value="1"/>
</dbReference>
<evidence type="ECO:0000256" key="4">
    <source>
        <dbReference type="ARBA" id="ARBA00022475"/>
    </source>
</evidence>
<feature type="transmembrane region" description="Helical" evidence="9">
    <location>
        <begin position="385"/>
        <end position="405"/>
    </location>
</feature>
<feature type="transmembrane region" description="Helical" evidence="9">
    <location>
        <begin position="426"/>
        <end position="444"/>
    </location>
</feature>
<dbReference type="Gene3D" id="1.10.357.140">
    <property type="entry name" value="UbiA prenyltransferase"/>
    <property type="match status" value="1"/>
</dbReference>
<feature type="transmembrane region" description="Helical" evidence="9">
    <location>
        <begin position="328"/>
        <end position="347"/>
    </location>
</feature>
<dbReference type="RefSeq" id="WP_380691793.1">
    <property type="nucleotide sequence ID" value="NZ_JBHRSS010000010.1"/>
</dbReference>
<keyword evidence="4" id="KW-1003">Cell membrane</keyword>